<evidence type="ECO:0000256" key="2">
    <source>
        <dbReference type="ARBA" id="ARBA00023125"/>
    </source>
</evidence>
<dbReference type="PANTHER" id="PTHR43280">
    <property type="entry name" value="ARAC-FAMILY TRANSCRIPTIONAL REGULATOR"/>
    <property type="match status" value="1"/>
</dbReference>
<evidence type="ECO:0000313" key="5">
    <source>
        <dbReference type="EMBL" id="MBC5997805.1"/>
    </source>
</evidence>
<keyword evidence="3" id="KW-0804">Transcription</keyword>
<keyword evidence="6" id="KW-1185">Reference proteome</keyword>
<evidence type="ECO:0000256" key="3">
    <source>
        <dbReference type="ARBA" id="ARBA00023163"/>
    </source>
</evidence>
<dbReference type="Proteomes" id="UP000609849">
    <property type="component" value="Unassembled WGS sequence"/>
</dbReference>
<dbReference type="InterPro" id="IPR018062">
    <property type="entry name" value="HTH_AraC-typ_CS"/>
</dbReference>
<sequence length="394" mass="46091">MELNNNNIKMVYDHISELVCLNLIIFNNLENSLSRINSYKTSEKIEQIEHDVYKLINNAIKIKDSTYVYFVENEMKLRYMGFGIYDNEKYVGVIIAGPYVKSEVDEVSQGNSYFGEIYDVLPIISDKKEKSISYIFKNLISDSLIKVSYLEIDNKKDLLKDVKKVSNNYDMDVVSVKRRYLMENELIHCIVQNNPEKALGIISNKFFQFGNKFSNYKLKDKKIFALDMNTLMRRASVESNVDPYIVHNISEKVIKNIEWSREAKEIDIVINKMVREYCFLISNHVTQGYSILVAKAIKYITLNFTEDISLKDVAKALCVNPSHLARKFKFETGSTVSHWINKSRIRESKLLLKNRLLSIEEIAYRVGYNNKNYFTKIFKQFENKTPKEYKLSDN</sequence>
<evidence type="ECO:0000313" key="6">
    <source>
        <dbReference type="Proteomes" id="UP000609849"/>
    </source>
</evidence>
<dbReference type="PANTHER" id="PTHR43280:SF28">
    <property type="entry name" value="HTH-TYPE TRANSCRIPTIONAL ACTIVATOR RHAS"/>
    <property type="match status" value="1"/>
</dbReference>
<name>A0ABR7JSF8_9FIRM</name>
<organism evidence="5 6">
    <name type="scientific">Romboutsia faecis</name>
    <dbReference type="NCBI Taxonomy" id="2764597"/>
    <lineage>
        <taxon>Bacteria</taxon>
        <taxon>Bacillati</taxon>
        <taxon>Bacillota</taxon>
        <taxon>Clostridia</taxon>
        <taxon>Peptostreptococcales</taxon>
        <taxon>Peptostreptococcaceae</taxon>
        <taxon>Romboutsia</taxon>
    </lineage>
</organism>
<protein>
    <submittedName>
        <fullName evidence="5">Helix-turn-helix transcriptional regulator</fullName>
    </submittedName>
</protein>
<evidence type="ECO:0000256" key="1">
    <source>
        <dbReference type="ARBA" id="ARBA00023015"/>
    </source>
</evidence>
<dbReference type="PROSITE" id="PS01124">
    <property type="entry name" value="HTH_ARAC_FAMILY_2"/>
    <property type="match status" value="1"/>
</dbReference>
<feature type="domain" description="HTH araC/xylS-type" evidence="4">
    <location>
        <begin position="294"/>
        <end position="392"/>
    </location>
</feature>
<dbReference type="EMBL" id="JACRWE010000007">
    <property type="protein sequence ID" value="MBC5997805.1"/>
    <property type="molecule type" value="Genomic_DNA"/>
</dbReference>
<keyword evidence="1" id="KW-0805">Transcription regulation</keyword>
<dbReference type="Pfam" id="PF12833">
    <property type="entry name" value="HTH_18"/>
    <property type="match status" value="1"/>
</dbReference>
<proteinExistence type="predicted"/>
<dbReference type="Gene3D" id="1.10.10.60">
    <property type="entry name" value="Homeodomain-like"/>
    <property type="match status" value="2"/>
</dbReference>
<dbReference type="InterPro" id="IPR018060">
    <property type="entry name" value="HTH_AraC"/>
</dbReference>
<dbReference type="PRINTS" id="PR00032">
    <property type="entry name" value="HTHARAC"/>
</dbReference>
<keyword evidence="2" id="KW-0238">DNA-binding</keyword>
<reference evidence="5 6" key="1">
    <citation type="submission" date="2020-08" db="EMBL/GenBank/DDBJ databases">
        <authorList>
            <person name="Liu C."/>
            <person name="Sun Q."/>
        </authorList>
    </citation>
    <scope>NUCLEOTIDE SEQUENCE [LARGE SCALE GENOMIC DNA]</scope>
    <source>
        <strain evidence="5 6">NSJ-18</strain>
    </source>
</reference>
<dbReference type="RefSeq" id="WP_153972498.1">
    <property type="nucleotide sequence ID" value="NZ_JACRWE010000007.1"/>
</dbReference>
<dbReference type="PROSITE" id="PS00041">
    <property type="entry name" value="HTH_ARAC_FAMILY_1"/>
    <property type="match status" value="1"/>
</dbReference>
<gene>
    <name evidence="5" type="ORF">H8923_13660</name>
</gene>
<dbReference type="SMART" id="SM00342">
    <property type="entry name" value="HTH_ARAC"/>
    <property type="match status" value="1"/>
</dbReference>
<dbReference type="SUPFAM" id="SSF46689">
    <property type="entry name" value="Homeodomain-like"/>
    <property type="match status" value="2"/>
</dbReference>
<evidence type="ECO:0000259" key="4">
    <source>
        <dbReference type="PROSITE" id="PS01124"/>
    </source>
</evidence>
<accession>A0ABR7JSF8</accession>
<dbReference type="InterPro" id="IPR009057">
    <property type="entry name" value="Homeodomain-like_sf"/>
</dbReference>
<dbReference type="InterPro" id="IPR020449">
    <property type="entry name" value="Tscrpt_reg_AraC-type_HTH"/>
</dbReference>
<comment type="caution">
    <text evidence="5">The sequence shown here is derived from an EMBL/GenBank/DDBJ whole genome shotgun (WGS) entry which is preliminary data.</text>
</comment>